<evidence type="ECO:0008006" key="3">
    <source>
        <dbReference type="Google" id="ProtNLM"/>
    </source>
</evidence>
<protein>
    <recommendedName>
        <fullName evidence="3">Secreted protein</fullName>
    </recommendedName>
</protein>
<accession>A0AAV3YBH9</accession>
<dbReference type="AlphaFoldDB" id="A0AAV3YBH9"/>
<organism evidence="1 2">
    <name type="scientific">Plakobranchus ocellatus</name>
    <dbReference type="NCBI Taxonomy" id="259542"/>
    <lineage>
        <taxon>Eukaryota</taxon>
        <taxon>Metazoa</taxon>
        <taxon>Spiralia</taxon>
        <taxon>Lophotrochozoa</taxon>
        <taxon>Mollusca</taxon>
        <taxon>Gastropoda</taxon>
        <taxon>Heterobranchia</taxon>
        <taxon>Euthyneura</taxon>
        <taxon>Panpulmonata</taxon>
        <taxon>Sacoglossa</taxon>
        <taxon>Placobranchoidea</taxon>
        <taxon>Plakobranchidae</taxon>
        <taxon>Plakobranchus</taxon>
    </lineage>
</organism>
<sequence>MRTLCAVCGSGLLSRGSAAPRQTRAAWAERVRAGRKPVPAAAGAQTGWQKAVSKRTNAPQTRLCAAAMLSRLVTVSGGNGDGRGGNESENGKCDYMTESRAATALTQCWPLTV</sequence>
<comment type="caution">
    <text evidence="1">The sequence shown here is derived from an EMBL/GenBank/DDBJ whole genome shotgun (WGS) entry which is preliminary data.</text>
</comment>
<dbReference type="EMBL" id="BLXT01000663">
    <property type="protein sequence ID" value="GFN79461.1"/>
    <property type="molecule type" value="Genomic_DNA"/>
</dbReference>
<evidence type="ECO:0000313" key="1">
    <source>
        <dbReference type="EMBL" id="GFN79461.1"/>
    </source>
</evidence>
<reference evidence="1 2" key="1">
    <citation type="journal article" date="2021" name="Elife">
        <title>Chloroplast acquisition without the gene transfer in kleptoplastic sea slugs, Plakobranchus ocellatus.</title>
        <authorList>
            <person name="Maeda T."/>
            <person name="Takahashi S."/>
            <person name="Yoshida T."/>
            <person name="Shimamura S."/>
            <person name="Takaki Y."/>
            <person name="Nagai Y."/>
            <person name="Toyoda A."/>
            <person name="Suzuki Y."/>
            <person name="Arimoto A."/>
            <person name="Ishii H."/>
            <person name="Satoh N."/>
            <person name="Nishiyama T."/>
            <person name="Hasebe M."/>
            <person name="Maruyama T."/>
            <person name="Minagawa J."/>
            <person name="Obokata J."/>
            <person name="Shigenobu S."/>
        </authorList>
    </citation>
    <scope>NUCLEOTIDE SEQUENCE [LARGE SCALE GENOMIC DNA]</scope>
</reference>
<name>A0AAV3YBH9_9GAST</name>
<keyword evidence="2" id="KW-1185">Reference proteome</keyword>
<evidence type="ECO:0000313" key="2">
    <source>
        <dbReference type="Proteomes" id="UP000735302"/>
    </source>
</evidence>
<proteinExistence type="predicted"/>
<dbReference type="Proteomes" id="UP000735302">
    <property type="component" value="Unassembled WGS sequence"/>
</dbReference>
<gene>
    <name evidence="1" type="ORF">PoB_000596700</name>
</gene>